<gene>
    <name evidence="3" type="ORF">FJT64_021234</name>
</gene>
<feature type="chain" id="PRO_5025559879" description="Chitin-binding type-2 domain-containing protein" evidence="1">
    <location>
        <begin position="19"/>
        <end position="119"/>
    </location>
</feature>
<dbReference type="InterPro" id="IPR036508">
    <property type="entry name" value="Chitin-bd_dom_sf"/>
</dbReference>
<dbReference type="EMBL" id="VIIS01000571">
    <property type="protein sequence ID" value="KAF0307427.1"/>
    <property type="molecule type" value="Genomic_DNA"/>
</dbReference>
<dbReference type="PANTHER" id="PTHR22933:SF42">
    <property type="entry name" value="FI18455P1-RELATED"/>
    <property type="match status" value="1"/>
</dbReference>
<dbReference type="SUPFAM" id="SSF57625">
    <property type="entry name" value="Invertebrate chitin-binding proteins"/>
    <property type="match status" value="1"/>
</dbReference>
<accession>A0A6A4WJ28</accession>
<feature type="domain" description="Chitin-binding type-2" evidence="2">
    <location>
        <begin position="41"/>
        <end position="99"/>
    </location>
</feature>
<dbReference type="Proteomes" id="UP000440578">
    <property type="component" value="Unassembled WGS sequence"/>
</dbReference>
<keyword evidence="1" id="KW-0732">Signal</keyword>
<reference evidence="3 4" key="1">
    <citation type="submission" date="2019-07" db="EMBL/GenBank/DDBJ databases">
        <title>Draft genome assembly of a fouling barnacle, Amphibalanus amphitrite (Darwin, 1854): The first reference genome for Thecostraca.</title>
        <authorList>
            <person name="Kim W."/>
        </authorList>
    </citation>
    <scope>NUCLEOTIDE SEQUENCE [LARGE SCALE GENOMIC DNA]</scope>
    <source>
        <strain evidence="3">SNU_AA5</strain>
        <tissue evidence="3">Soma without cirri and trophi</tissue>
    </source>
</reference>
<feature type="signal peptide" evidence="1">
    <location>
        <begin position="1"/>
        <end position="18"/>
    </location>
</feature>
<evidence type="ECO:0000313" key="4">
    <source>
        <dbReference type="Proteomes" id="UP000440578"/>
    </source>
</evidence>
<evidence type="ECO:0000259" key="2">
    <source>
        <dbReference type="PROSITE" id="PS50940"/>
    </source>
</evidence>
<keyword evidence="4" id="KW-1185">Reference proteome</keyword>
<organism evidence="3 4">
    <name type="scientific">Amphibalanus amphitrite</name>
    <name type="common">Striped barnacle</name>
    <name type="synonym">Balanus amphitrite</name>
    <dbReference type="NCBI Taxonomy" id="1232801"/>
    <lineage>
        <taxon>Eukaryota</taxon>
        <taxon>Metazoa</taxon>
        <taxon>Ecdysozoa</taxon>
        <taxon>Arthropoda</taxon>
        <taxon>Crustacea</taxon>
        <taxon>Multicrustacea</taxon>
        <taxon>Cirripedia</taxon>
        <taxon>Thoracica</taxon>
        <taxon>Thoracicalcarea</taxon>
        <taxon>Balanomorpha</taxon>
        <taxon>Balanoidea</taxon>
        <taxon>Balanidae</taxon>
        <taxon>Amphibalaninae</taxon>
        <taxon>Amphibalanus</taxon>
    </lineage>
</organism>
<dbReference type="GO" id="GO:0005576">
    <property type="term" value="C:extracellular region"/>
    <property type="evidence" value="ECO:0007669"/>
    <property type="project" value="InterPro"/>
</dbReference>
<proteinExistence type="predicted"/>
<dbReference type="InterPro" id="IPR002557">
    <property type="entry name" value="Chitin-bd_dom"/>
</dbReference>
<dbReference type="Pfam" id="PF01607">
    <property type="entry name" value="CBM_14"/>
    <property type="match status" value="1"/>
</dbReference>
<dbReference type="AlphaFoldDB" id="A0A6A4WJ28"/>
<dbReference type="InterPro" id="IPR052976">
    <property type="entry name" value="Scoloptoxin-like"/>
</dbReference>
<dbReference type="Gene3D" id="2.170.140.10">
    <property type="entry name" value="Chitin binding domain"/>
    <property type="match status" value="1"/>
</dbReference>
<protein>
    <recommendedName>
        <fullName evidence="2">Chitin-binding type-2 domain-containing protein</fullName>
    </recommendedName>
</protein>
<dbReference type="SMART" id="SM00494">
    <property type="entry name" value="ChtBD2"/>
    <property type="match status" value="1"/>
</dbReference>
<dbReference type="GO" id="GO:0008061">
    <property type="term" value="F:chitin binding"/>
    <property type="evidence" value="ECO:0007669"/>
    <property type="project" value="InterPro"/>
</dbReference>
<comment type="caution">
    <text evidence="3">The sequence shown here is derived from an EMBL/GenBank/DDBJ whole genome shotgun (WGS) entry which is preliminary data.</text>
</comment>
<dbReference type="OrthoDB" id="6364363at2759"/>
<name>A0A6A4WJ28_AMPAM</name>
<evidence type="ECO:0000313" key="3">
    <source>
        <dbReference type="EMBL" id="KAF0307427.1"/>
    </source>
</evidence>
<dbReference type="PANTHER" id="PTHR22933">
    <property type="entry name" value="FI18007P1-RELATED"/>
    <property type="match status" value="1"/>
</dbReference>
<dbReference type="PROSITE" id="PS50940">
    <property type="entry name" value="CHIT_BIND_II"/>
    <property type="match status" value="1"/>
</dbReference>
<sequence>MARVRSALLLAFAAVVVSSHVAKRQVPEEYPTYAQVPDDVAFSCDDKLPGYYADVDYQCQVWHWCTPQATLYSFLCPNQTVFNQQYRVCDWWYNVDCPSATSQYVNNEELYKDAEGNPI</sequence>
<evidence type="ECO:0000256" key="1">
    <source>
        <dbReference type="SAM" id="SignalP"/>
    </source>
</evidence>